<name>A0A1B7WZ88_APHFL</name>
<gene>
    <name evidence="1" type="ORF">AN484_17785</name>
</gene>
<protein>
    <submittedName>
        <fullName evidence="1">Uncharacterized protein</fullName>
    </submittedName>
</protein>
<evidence type="ECO:0000313" key="2">
    <source>
        <dbReference type="Proteomes" id="UP000092093"/>
    </source>
</evidence>
<dbReference type="Proteomes" id="UP000092093">
    <property type="component" value="Unassembled WGS sequence"/>
</dbReference>
<dbReference type="AlphaFoldDB" id="A0A1B7WZ88"/>
<proteinExistence type="predicted"/>
<organism evidence="1 2">
    <name type="scientific">Aphanizomenon flos-aquae WA102</name>
    <dbReference type="NCBI Taxonomy" id="1710896"/>
    <lineage>
        <taxon>Bacteria</taxon>
        <taxon>Bacillati</taxon>
        <taxon>Cyanobacteriota</taxon>
        <taxon>Cyanophyceae</taxon>
        <taxon>Nostocales</taxon>
        <taxon>Aphanizomenonaceae</taxon>
        <taxon>Aphanizomenon</taxon>
    </lineage>
</organism>
<dbReference type="EMBL" id="LJOW01000105">
    <property type="protein sequence ID" value="OBQ42446.1"/>
    <property type="molecule type" value="Genomic_DNA"/>
</dbReference>
<evidence type="ECO:0000313" key="1">
    <source>
        <dbReference type="EMBL" id="OBQ42446.1"/>
    </source>
</evidence>
<reference evidence="1 2" key="1">
    <citation type="submission" date="2015-09" db="EMBL/GenBank/DDBJ databases">
        <title>Aphanizomenon flos-aquae WA102.</title>
        <authorList>
            <person name="Driscoll C."/>
        </authorList>
    </citation>
    <scope>NUCLEOTIDE SEQUENCE [LARGE SCALE GENOMIC DNA]</scope>
    <source>
        <strain evidence="1">WA102</strain>
    </source>
</reference>
<sequence length="95" mass="10771">MEEKTCSSTNFTREQIESLKKRVLKLEVAQALFDDPNISVDYLFELADKASEKGIIADIVSKVGITTLLLNIEAYKGTRMSEEDIVYDLCEFLMT</sequence>
<accession>A0A1B7WZ88</accession>
<comment type="caution">
    <text evidence="1">The sequence shown here is derived from an EMBL/GenBank/DDBJ whole genome shotgun (WGS) entry which is preliminary data.</text>
</comment>